<evidence type="ECO:0000313" key="3">
    <source>
        <dbReference type="Proteomes" id="UP000253961"/>
    </source>
</evidence>
<keyword evidence="3" id="KW-1185">Reference proteome</keyword>
<protein>
    <submittedName>
        <fullName evidence="2">Uncharacterized protein</fullName>
    </submittedName>
</protein>
<feature type="transmembrane region" description="Helical" evidence="1">
    <location>
        <begin position="12"/>
        <end position="32"/>
    </location>
</feature>
<feature type="transmembrane region" description="Helical" evidence="1">
    <location>
        <begin position="44"/>
        <end position="64"/>
    </location>
</feature>
<feature type="transmembrane region" description="Helical" evidence="1">
    <location>
        <begin position="85"/>
        <end position="102"/>
    </location>
</feature>
<reference evidence="2 3" key="1">
    <citation type="submission" date="2018-07" db="EMBL/GenBank/DDBJ databases">
        <title>Pedobacter sp. nov., isolated from soil.</title>
        <authorList>
            <person name="Zhou L.Y."/>
            <person name="Du Z.J."/>
        </authorList>
    </citation>
    <scope>NUCLEOTIDE SEQUENCE [LARGE SCALE GENOMIC DNA]</scope>
    <source>
        <strain evidence="2 3">JDX94</strain>
    </source>
</reference>
<keyword evidence="1" id="KW-0472">Membrane</keyword>
<gene>
    <name evidence="2" type="ORF">DU508_05035</name>
</gene>
<dbReference type="AlphaFoldDB" id="A0A369Q040"/>
<evidence type="ECO:0000313" key="2">
    <source>
        <dbReference type="EMBL" id="RDC58301.1"/>
    </source>
</evidence>
<keyword evidence="1" id="KW-1133">Transmembrane helix</keyword>
<sequence>MSIGLLKKSFLIYKPIFFWNILVSILTSYLFVLKGFAMTDLYSLSLFIKFTGWVSSIGIYFMFYRSTAYFFKNQGMGFRSILRNIILYDWIIFSMILFFIFLCQNFL</sequence>
<name>A0A369Q040_9SPHI</name>
<keyword evidence="1" id="KW-0812">Transmembrane</keyword>
<dbReference type="EMBL" id="QPKV01000002">
    <property type="protein sequence ID" value="RDC58301.1"/>
    <property type="molecule type" value="Genomic_DNA"/>
</dbReference>
<evidence type="ECO:0000256" key="1">
    <source>
        <dbReference type="SAM" id="Phobius"/>
    </source>
</evidence>
<organism evidence="2 3">
    <name type="scientific">Pedobacter chinensis</name>
    <dbReference type="NCBI Taxonomy" id="2282421"/>
    <lineage>
        <taxon>Bacteria</taxon>
        <taxon>Pseudomonadati</taxon>
        <taxon>Bacteroidota</taxon>
        <taxon>Sphingobacteriia</taxon>
        <taxon>Sphingobacteriales</taxon>
        <taxon>Sphingobacteriaceae</taxon>
        <taxon>Pedobacter</taxon>
    </lineage>
</organism>
<comment type="caution">
    <text evidence="2">The sequence shown here is derived from an EMBL/GenBank/DDBJ whole genome shotgun (WGS) entry which is preliminary data.</text>
</comment>
<accession>A0A369Q040</accession>
<dbReference type="Proteomes" id="UP000253961">
    <property type="component" value="Unassembled WGS sequence"/>
</dbReference>
<proteinExistence type="predicted"/>